<accession>A0A3D8H5Y2</accession>
<dbReference type="SUPFAM" id="SSF58113">
    <property type="entry name" value="Apolipoprotein A-I"/>
    <property type="match status" value="1"/>
</dbReference>
<evidence type="ECO:0000313" key="3">
    <source>
        <dbReference type="EMBL" id="RDU42143.1"/>
    </source>
</evidence>
<feature type="compositionally biased region" description="Basic and acidic residues" evidence="1">
    <location>
        <begin position="82"/>
        <end position="101"/>
    </location>
</feature>
<evidence type="ECO:0000256" key="1">
    <source>
        <dbReference type="SAM" id="MobiDB-lite"/>
    </source>
</evidence>
<comment type="caution">
    <text evidence="3">The sequence shown here is derived from an EMBL/GenBank/DDBJ whole genome shotgun (WGS) entry which is preliminary data.</text>
</comment>
<keyword evidence="2" id="KW-0732">Signal</keyword>
<dbReference type="Gene3D" id="1.20.120.20">
    <property type="entry name" value="Apolipoprotein"/>
    <property type="match status" value="1"/>
</dbReference>
<dbReference type="EMBL" id="QRDH01000001">
    <property type="protein sequence ID" value="RDU42143.1"/>
    <property type="molecule type" value="Genomic_DNA"/>
</dbReference>
<feature type="signal peptide" evidence="2">
    <location>
        <begin position="1"/>
        <end position="23"/>
    </location>
</feature>
<feature type="region of interest" description="Disordered" evidence="1">
    <location>
        <begin position="79"/>
        <end position="101"/>
    </location>
</feature>
<proteinExistence type="predicted"/>
<evidence type="ECO:0000313" key="4">
    <source>
        <dbReference type="Proteomes" id="UP000256431"/>
    </source>
</evidence>
<dbReference type="RefSeq" id="WP_088556610.1">
    <property type="nucleotide sequence ID" value="NZ_CP171359.1"/>
</dbReference>
<keyword evidence="4" id="KW-1185">Reference proteome</keyword>
<sequence length="158" mass="18142">MMKNWTYALAIVFAGLFSGTALAETSPEDSSVESLKQETRELGEALQEYGSDQKEQAEDSINKTLSALDKRIQELEQQLSKNWDDMSDTARERSQKSLESLREQRARVQNWYQELKDSSASAWEKARKGFSDAYEALSEQWNNTEEELQDSEKRSDSI</sequence>
<dbReference type="AlphaFoldDB" id="A0A3D8H5Y2"/>
<reference evidence="3 4" key="1">
    <citation type="submission" date="2018-08" db="EMBL/GenBank/DDBJ databases">
        <title>Genome sequence of Marinobacter flavimaris KCTC 12185.</title>
        <authorList>
            <person name="Chun J."/>
            <person name="Kim B.-Y."/>
            <person name="Choi S.-B."/>
            <person name="Kwak M.-J."/>
        </authorList>
    </citation>
    <scope>NUCLEOTIDE SEQUENCE [LARGE SCALE GENOMIC DNA]</scope>
    <source>
        <strain evidence="3 4">KCTC 12185</strain>
    </source>
</reference>
<protein>
    <submittedName>
        <fullName evidence="3">Uncharacterized protein</fullName>
    </submittedName>
</protein>
<evidence type="ECO:0000256" key="2">
    <source>
        <dbReference type="SAM" id="SignalP"/>
    </source>
</evidence>
<dbReference type="Proteomes" id="UP000256431">
    <property type="component" value="Unassembled WGS sequence"/>
</dbReference>
<organism evidence="3 4">
    <name type="scientific">Marinobacter flavimaris</name>
    <dbReference type="NCBI Taxonomy" id="262076"/>
    <lineage>
        <taxon>Bacteria</taxon>
        <taxon>Pseudomonadati</taxon>
        <taxon>Pseudomonadota</taxon>
        <taxon>Gammaproteobacteria</taxon>
        <taxon>Pseudomonadales</taxon>
        <taxon>Marinobacteraceae</taxon>
        <taxon>Marinobacter</taxon>
    </lineage>
</organism>
<feature type="chain" id="PRO_5017566840" evidence="2">
    <location>
        <begin position="24"/>
        <end position="158"/>
    </location>
</feature>
<name>A0A3D8H5Y2_9GAMM</name>
<gene>
    <name evidence="3" type="ORF">DXI23_00225</name>
</gene>